<name>A0A2V1CY03_9PLEO</name>
<protein>
    <recommendedName>
        <fullName evidence="4">Secreted protein</fullName>
    </recommendedName>
</protein>
<dbReference type="EMBL" id="KZ806189">
    <property type="protein sequence ID" value="PVH90616.1"/>
    <property type="molecule type" value="Genomic_DNA"/>
</dbReference>
<organism evidence="2 3">
    <name type="scientific">Periconia macrospinosa</name>
    <dbReference type="NCBI Taxonomy" id="97972"/>
    <lineage>
        <taxon>Eukaryota</taxon>
        <taxon>Fungi</taxon>
        <taxon>Dikarya</taxon>
        <taxon>Ascomycota</taxon>
        <taxon>Pezizomycotina</taxon>
        <taxon>Dothideomycetes</taxon>
        <taxon>Pleosporomycetidae</taxon>
        <taxon>Pleosporales</taxon>
        <taxon>Massarineae</taxon>
        <taxon>Periconiaceae</taxon>
        <taxon>Periconia</taxon>
    </lineage>
</organism>
<proteinExistence type="predicted"/>
<sequence>MHLTSTLAVLSLSCPVPPCRCIVLPCFALPICTSQSIKISVHQHAHQSCFLQLLRHPTRSHLHNPRPPCALGCPDPSNIIGTYTSPTALVSPLVSPPAPGVVDR</sequence>
<dbReference type="Proteomes" id="UP000244855">
    <property type="component" value="Unassembled WGS sequence"/>
</dbReference>
<evidence type="ECO:0008006" key="4">
    <source>
        <dbReference type="Google" id="ProtNLM"/>
    </source>
</evidence>
<keyword evidence="1" id="KW-0732">Signal</keyword>
<keyword evidence="3" id="KW-1185">Reference proteome</keyword>
<evidence type="ECO:0000313" key="3">
    <source>
        <dbReference type="Proteomes" id="UP000244855"/>
    </source>
</evidence>
<accession>A0A2V1CY03</accession>
<feature type="chain" id="PRO_5015984080" description="Secreted protein" evidence="1">
    <location>
        <begin position="22"/>
        <end position="104"/>
    </location>
</feature>
<reference evidence="2 3" key="1">
    <citation type="journal article" date="2018" name="Sci. Rep.">
        <title>Comparative genomics provides insights into the lifestyle and reveals functional heterogeneity of dark septate endophytic fungi.</title>
        <authorList>
            <person name="Knapp D.G."/>
            <person name="Nemeth J.B."/>
            <person name="Barry K."/>
            <person name="Hainaut M."/>
            <person name="Henrissat B."/>
            <person name="Johnson J."/>
            <person name="Kuo A."/>
            <person name="Lim J.H.P."/>
            <person name="Lipzen A."/>
            <person name="Nolan M."/>
            <person name="Ohm R.A."/>
            <person name="Tamas L."/>
            <person name="Grigoriev I.V."/>
            <person name="Spatafora J.W."/>
            <person name="Nagy L.G."/>
            <person name="Kovacs G.M."/>
        </authorList>
    </citation>
    <scope>NUCLEOTIDE SEQUENCE [LARGE SCALE GENOMIC DNA]</scope>
    <source>
        <strain evidence="2 3">DSE2036</strain>
    </source>
</reference>
<feature type="signal peptide" evidence="1">
    <location>
        <begin position="1"/>
        <end position="21"/>
    </location>
</feature>
<gene>
    <name evidence="2" type="ORF">DM02DRAFT_422288</name>
</gene>
<evidence type="ECO:0000256" key="1">
    <source>
        <dbReference type="SAM" id="SignalP"/>
    </source>
</evidence>
<evidence type="ECO:0000313" key="2">
    <source>
        <dbReference type="EMBL" id="PVH90616.1"/>
    </source>
</evidence>
<dbReference type="AlphaFoldDB" id="A0A2V1CY03"/>